<evidence type="ECO:0000313" key="3">
    <source>
        <dbReference type="EMBL" id="KJU83721.1"/>
    </source>
</evidence>
<evidence type="ECO:0008006" key="5">
    <source>
        <dbReference type="Google" id="ProtNLM"/>
    </source>
</evidence>
<dbReference type="AlphaFoldDB" id="A0A0F3GPA6"/>
<feature type="coiled-coil region" evidence="1">
    <location>
        <begin position="36"/>
        <end position="63"/>
    </location>
</feature>
<keyword evidence="2" id="KW-0812">Transmembrane</keyword>
<evidence type="ECO:0000256" key="1">
    <source>
        <dbReference type="SAM" id="Coils"/>
    </source>
</evidence>
<keyword evidence="2" id="KW-0472">Membrane</keyword>
<feature type="transmembrane region" description="Helical" evidence="2">
    <location>
        <begin position="12"/>
        <end position="32"/>
    </location>
</feature>
<comment type="caution">
    <text evidence="3">The sequence shown here is derived from an EMBL/GenBank/DDBJ whole genome shotgun (WGS) entry which is preliminary data.</text>
</comment>
<protein>
    <recommendedName>
        <fullName evidence="5">Cell division protein FtsL</fullName>
    </recommendedName>
</protein>
<dbReference type="Proteomes" id="UP000033423">
    <property type="component" value="Unassembled WGS sequence"/>
</dbReference>
<proteinExistence type="predicted"/>
<accession>A0A0F3GPA6</accession>
<reference evidence="3 4" key="1">
    <citation type="submission" date="2015-02" db="EMBL/GenBank/DDBJ databases">
        <title>Single-cell genomics of uncultivated deep-branching MTB reveals a conserved set of magnetosome genes.</title>
        <authorList>
            <person name="Kolinko S."/>
            <person name="Richter M."/>
            <person name="Glockner F.O."/>
            <person name="Brachmann A."/>
            <person name="Schuler D."/>
        </authorList>
    </citation>
    <scope>NUCLEOTIDE SEQUENCE [LARGE SCALE GENOMIC DNA]</scope>
    <source>
        <strain evidence="3">TM-1</strain>
    </source>
</reference>
<gene>
    <name evidence="3" type="ORF">MBAV_004086</name>
</gene>
<keyword evidence="4" id="KW-1185">Reference proteome</keyword>
<dbReference type="EMBL" id="LACI01001759">
    <property type="protein sequence ID" value="KJU83721.1"/>
    <property type="molecule type" value="Genomic_DNA"/>
</dbReference>
<organism evidence="3 4">
    <name type="scientific">Candidatus Magnetobacterium bavaricum</name>
    <dbReference type="NCBI Taxonomy" id="29290"/>
    <lineage>
        <taxon>Bacteria</taxon>
        <taxon>Pseudomonadati</taxon>
        <taxon>Nitrospirota</taxon>
        <taxon>Thermodesulfovibrionia</taxon>
        <taxon>Thermodesulfovibrionales</taxon>
        <taxon>Candidatus Magnetobacteriaceae</taxon>
        <taxon>Candidatus Magnetobacterium</taxon>
    </lineage>
</organism>
<sequence length="97" mass="11315">MIRTRRHEMLSNALMALGVLLIVGGIFFTVWLRSSIKSLQYKLGNLQQRQHQLIKEQRNLNARKENLLSITNIDQVAKRMGFDFPDRSRVIHVKEKG</sequence>
<evidence type="ECO:0000256" key="2">
    <source>
        <dbReference type="SAM" id="Phobius"/>
    </source>
</evidence>
<keyword evidence="2" id="KW-1133">Transmembrane helix</keyword>
<keyword evidence="1" id="KW-0175">Coiled coil</keyword>
<evidence type="ECO:0000313" key="4">
    <source>
        <dbReference type="Proteomes" id="UP000033423"/>
    </source>
</evidence>
<name>A0A0F3GPA6_9BACT</name>